<evidence type="ECO:0000256" key="13">
    <source>
        <dbReference type="RuleBase" id="RU003357"/>
    </source>
</evidence>
<evidence type="ECO:0000313" key="18">
    <source>
        <dbReference type="Proteomes" id="UP001169066"/>
    </source>
</evidence>
<dbReference type="PANTHER" id="PTHR32552:SF81">
    <property type="entry name" value="TONB-DEPENDENT OUTER MEMBRANE RECEPTOR"/>
    <property type="match status" value="1"/>
</dbReference>
<evidence type="ECO:0000256" key="3">
    <source>
        <dbReference type="ARBA" id="ARBA00022452"/>
    </source>
</evidence>
<evidence type="ECO:0000256" key="4">
    <source>
        <dbReference type="ARBA" id="ARBA00022496"/>
    </source>
</evidence>
<evidence type="ECO:0000256" key="2">
    <source>
        <dbReference type="ARBA" id="ARBA00022448"/>
    </source>
</evidence>
<dbReference type="InterPro" id="IPR039426">
    <property type="entry name" value="TonB-dep_rcpt-like"/>
</dbReference>
<dbReference type="SUPFAM" id="SSF56935">
    <property type="entry name" value="Porins"/>
    <property type="match status" value="1"/>
</dbReference>
<evidence type="ECO:0000256" key="14">
    <source>
        <dbReference type="SAM" id="SignalP"/>
    </source>
</evidence>
<dbReference type="RefSeq" id="WP_289402124.1">
    <property type="nucleotide sequence ID" value="NZ_JAQIBC010000005.1"/>
</dbReference>
<keyword evidence="6 14" id="KW-0732">Signal</keyword>
<protein>
    <submittedName>
        <fullName evidence="17">TonB-dependent receptor</fullName>
    </submittedName>
</protein>
<keyword evidence="3 12" id="KW-1134">Transmembrane beta strand</keyword>
<keyword evidence="8" id="KW-0406">Ion transport</keyword>
<evidence type="ECO:0000256" key="10">
    <source>
        <dbReference type="ARBA" id="ARBA00023136"/>
    </source>
</evidence>
<dbReference type="InterPro" id="IPR010917">
    <property type="entry name" value="TonB_rcpt_CS"/>
</dbReference>
<keyword evidence="17" id="KW-0675">Receptor</keyword>
<evidence type="ECO:0000256" key="8">
    <source>
        <dbReference type="ARBA" id="ARBA00023065"/>
    </source>
</evidence>
<keyword evidence="10 12" id="KW-0472">Membrane</keyword>
<feature type="signal peptide" evidence="14">
    <location>
        <begin position="1"/>
        <end position="23"/>
    </location>
</feature>
<sequence length="705" mass="79822">MKTKILTGSMIAAYALLNIPAFAEEVTLDPIVVSADFREAKLSETANSVSVIGEEEIYDKSSSAFEEVIGKTPNVNFASGASRAHYIQIRGIGERSQFSTPVNPSVGLNIDGIEFSQSALAVTLFDVNQIEVLRGPQGTTFGATGMAGVVNIQSNEPTKETEGHIEATVGNYNTKALGAAIGGTLIEDTLLGRFSIYKNTSDGFMKNWHIDSEGNEISQDDTNNIDELTAKAKLRWFASDNHTIDLNYMHIDVDNGYDAFSLDNTRTTHSDEQGKDTQKTDAFSLISTYQVNPKMHLVSKVSHSNSDLEYSYDEDWSYVGEFSDTLGPYSYFDQYLRDREQTDMDVRLVSDEEGRIFNNSTDWTMGVYLKNYSEDLTRNRRKEDVYVLFTNDYSTKNRAIYGQLDSTLTPKLTLTTGFRAEKWEVSYSDSDNSNIHTDENLFGGKIGLQYQHDNSHLYYVSLSKGYKPGGVNADNNVPSPEYKEYQTESLWNIDAGVNANYFENTLISRLNLFYGKRKDQQVKIYDAYALQEWSDYLTNAAEGHYYGLEAELDYYPNDTVHFYGSLGLLKSKFDDYAEYDAQGNLVPSFLEGRAPAHAPEYQYNIGVDYRFVENWTFKANAEGKGSYYFSNTHNEKSTAYTLFNSSLEYTYDNWTATVWVRNLTDEDYYVRGFYWYQDPAIGYAESRYTQFGAPRTVGFTVAYDF</sequence>
<gene>
    <name evidence="17" type="ORF">PF327_08360</name>
</gene>
<feature type="chain" id="PRO_5047295830" evidence="14">
    <location>
        <begin position="24"/>
        <end position="705"/>
    </location>
</feature>
<dbReference type="PROSITE" id="PS01156">
    <property type="entry name" value="TONB_DEPENDENT_REC_2"/>
    <property type="match status" value="1"/>
</dbReference>
<keyword evidence="4" id="KW-0410">Iron transport</keyword>
<keyword evidence="2 12" id="KW-0813">Transport</keyword>
<dbReference type="Pfam" id="PF00593">
    <property type="entry name" value="TonB_dep_Rec_b-barrel"/>
    <property type="match status" value="1"/>
</dbReference>
<comment type="subcellular location">
    <subcellularLocation>
        <location evidence="1 12">Cell outer membrane</location>
        <topology evidence="1 12">Multi-pass membrane protein</topology>
    </subcellularLocation>
</comment>
<organism evidence="17 18">
    <name type="scientific">Sulfurovum xiamenensis</name>
    <dbReference type="NCBI Taxonomy" id="3019066"/>
    <lineage>
        <taxon>Bacteria</taxon>
        <taxon>Pseudomonadati</taxon>
        <taxon>Campylobacterota</taxon>
        <taxon>Epsilonproteobacteria</taxon>
        <taxon>Campylobacterales</taxon>
        <taxon>Sulfurovaceae</taxon>
        <taxon>Sulfurovum</taxon>
    </lineage>
</organism>
<dbReference type="EMBL" id="JAQIBC010000005">
    <property type="protein sequence ID" value="MDM5264204.1"/>
    <property type="molecule type" value="Genomic_DNA"/>
</dbReference>
<evidence type="ECO:0000259" key="16">
    <source>
        <dbReference type="Pfam" id="PF07715"/>
    </source>
</evidence>
<keyword evidence="5 12" id="KW-0812">Transmembrane</keyword>
<evidence type="ECO:0000256" key="7">
    <source>
        <dbReference type="ARBA" id="ARBA00023004"/>
    </source>
</evidence>
<keyword evidence="7" id="KW-0408">Iron</keyword>
<evidence type="ECO:0000256" key="12">
    <source>
        <dbReference type="PROSITE-ProRule" id="PRU01360"/>
    </source>
</evidence>
<comment type="similarity">
    <text evidence="12 13">Belongs to the TonB-dependent receptor family.</text>
</comment>
<evidence type="ECO:0000256" key="1">
    <source>
        <dbReference type="ARBA" id="ARBA00004571"/>
    </source>
</evidence>
<evidence type="ECO:0000256" key="9">
    <source>
        <dbReference type="ARBA" id="ARBA00023077"/>
    </source>
</evidence>
<dbReference type="InterPro" id="IPR036942">
    <property type="entry name" value="Beta-barrel_TonB_sf"/>
</dbReference>
<keyword evidence="9 13" id="KW-0798">TonB box</keyword>
<dbReference type="Pfam" id="PF07715">
    <property type="entry name" value="Plug"/>
    <property type="match status" value="1"/>
</dbReference>
<evidence type="ECO:0000256" key="5">
    <source>
        <dbReference type="ARBA" id="ARBA00022692"/>
    </source>
</evidence>
<dbReference type="InterPro" id="IPR012910">
    <property type="entry name" value="Plug_dom"/>
</dbReference>
<feature type="domain" description="TonB-dependent receptor-like beta-barrel" evidence="15">
    <location>
        <begin position="246"/>
        <end position="663"/>
    </location>
</feature>
<dbReference type="PANTHER" id="PTHR32552">
    <property type="entry name" value="FERRICHROME IRON RECEPTOR-RELATED"/>
    <property type="match status" value="1"/>
</dbReference>
<accession>A0ABT7QT01</accession>
<feature type="domain" description="TonB-dependent receptor plug" evidence="16">
    <location>
        <begin position="42"/>
        <end position="149"/>
    </location>
</feature>
<dbReference type="Proteomes" id="UP001169066">
    <property type="component" value="Unassembled WGS sequence"/>
</dbReference>
<keyword evidence="18" id="KW-1185">Reference proteome</keyword>
<name>A0ABT7QT01_9BACT</name>
<dbReference type="InterPro" id="IPR000531">
    <property type="entry name" value="Beta-barrel_TonB"/>
</dbReference>
<reference evidence="17" key="1">
    <citation type="submission" date="2023-01" db="EMBL/GenBank/DDBJ databases">
        <title>Sulfurovum sp. XTW-4 genome assembly.</title>
        <authorList>
            <person name="Wang J."/>
        </authorList>
    </citation>
    <scope>NUCLEOTIDE SEQUENCE</scope>
    <source>
        <strain evidence="17">XTW-4</strain>
    </source>
</reference>
<evidence type="ECO:0000256" key="6">
    <source>
        <dbReference type="ARBA" id="ARBA00022729"/>
    </source>
</evidence>
<dbReference type="Gene3D" id="2.40.170.20">
    <property type="entry name" value="TonB-dependent receptor, beta-barrel domain"/>
    <property type="match status" value="1"/>
</dbReference>
<evidence type="ECO:0000259" key="15">
    <source>
        <dbReference type="Pfam" id="PF00593"/>
    </source>
</evidence>
<evidence type="ECO:0000313" key="17">
    <source>
        <dbReference type="EMBL" id="MDM5264204.1"/>
    </source>
</evidence>
<keyword evidence="11 12" id="KW-0998">Cell outer membrane</keyword>
<dbReference type="PROSITE" id="PS52016">
    <property type="entry name" value="TONB_DEPENDENT_REC_3"/>
    <property type="match status" value="1"/>
</dbReference>
<comment type="caution">
    <text evidence="17">The sequence shown here is derived from an EMBL/GenBank/DDBJ whole genome shotgun (WGS) entry which is preliminary data.</text>
</comment>
<proteinExistence type="inferred from homology"/>
<evidence type="ECO:0000256" key="11">
    <source>
        <dbReference type="ARBA" id="ARBA00023237"/>
    </source>
</evidence>